<reference evidence="2" key="1">
    <citation type="journal article" date="2023" name="Plant J.">
        <title>Genome sequences and population genomics provide insights into the demographic history, inbreeding, and mutation load of two 'living fossil' tree species of Dipteronia.</title>
        <authorList>
            <person name="Feng Y."/>
            <person name="Comes H.P."/>
            <person name="Chen J."/>
            <person name="Zhu S."/>
            <person name="Lu R."/>
            <person name="Zhang X."/>
            <person name="Li P."/>
            <person name="Qiu J."/>
            <person name="Olsen K.M."/>
            <person name="Qiu Y."/>
        </authorList>
    </citation>
    <scope>NUCLEOTIDE SEQUENCE</scope>
    <source>
        <strain evidence="2">KIB01</strain>
    </source>
</reference>
<dbReference type="InterPro" id="IPR043502">
    <property type="entry name" value="DNA/RNA_pol_sf"/>
</dbReference>
<feature type="domain" description="Reverse transcriptase" evidence="1">
    <location>
        <begin position="257"/>
        <end position="362"/>
    </location>
</feature>
<sequence>MYGLKIFFLKLGWTIEGPLLIKTETINRETLFRGRVLALIPKGMSFSSNIKVAMKKSFFTVSVREDPTSVDLDWILGKFGFESSDSAAVLGARLNASIMKQVSPRKDQLKATSSKTNCVTILKSATAQLSLANASDSRKVVQFNLGLGSGKDMGLGNGISKSGFFVKPRGPGRLEKRRVVRDLVRNFKPTLLFIQESKLNYFDSRTIKSLGGLIFSKGVDVRQKLVQKGFGRSLWDHNPAILRELVVDWGSKPFCFLNVNGCPIKQFSMEKGLRQGDYLSPFLFNMVVDVLICMLIKEKQFGMLNRAAFGDGTVHISHLQFADDTILFLEPKLEYLMNVKRILRCYELIFGSKINFHKPSLVRVGKKGARDDDWAKIFRCMASSFLILYLGLPLGGNPSRVAFWNPIVNKVEQRLAP</sequence>
<dbReference type="Pfam" id="PF00078">
    <property type="entry name" value="RVT_1"/>
    <property type="match status" value="1"/>
</dbReference>
<organism evidence="2 3">
    <name type="scientific">Dipteronia dyeriana</name>
    <dbReference type="NCBI Taxonomy" id="168575"/>
    <lineage>
        <taxon>Eukaryota</taxon>
        <taxon>Viridiplantae</taxon>
        <taxon>Streptophyta</taxon>
        <taxon>Embryophyta</taxon>
        <taxon>Tracheophyta</taxon>
        <taxon>Spermatophyta</taxon>
        <taxon>Magnoliopsida</taxon>
        <taxon>eudicotyledons</taxon>
        <taxon>Gunneridae</taxon>
        <taxon>Pentapetalae</taxon>
        <taxon>rosids</taxon>
        <taxon>malvids</taxon>
        <taxon>Sapindales</taxon>
        <taxon>Sapindaceae</taxon>
        <taxon>Hippocastanoideae</taxon>
        <taxon>Acereae</taxon>
        <taxon>Dipteronia</taxon>
    </lineage>
</organism>
<dbReference type="Proteomes" id="UP001280121">
    <property type="component" value="Unassembled WGS sequence"/>
</dbReference>
<accession>A0AAE0CSX5</accession>
<evidence type="ECO:0000313" key="2">
    <source>
        <dbReference type="EMBL" id="KAK2662262.1"/>
    </source>
</evidence>
<comment type="caution">
    <text evidence="2">The sequence shown here is derived from an EMBL/GenBank/DDBJ whole genome shotgun (WGS) entry which is preliminary data.</text>
</comment>
<gene>
    <name evidence="2" type="ORF">Ddye_000836</name>
</gene>
<proteinExistence type="predicted"/>
<name>A0AAE0CSX5_9ROSI</name>
<evidence type="ECO:0000259" key="1">
    <source>
        <dbReference type="Pfam" id="PF00078"/>
    </source>
</evidence>
<dbReference type="PANTHER" id="PTHR33116">
    <property type="entry name" value="REVERSE TRANSCRIPTASE ZINC-BINDING DOMAIN-CONTAINING PROTEIN-RELATED-RELATED"/>
    <property type="match status" value="1"/>
</dbReference>
<protein>
    <recommendedName>
        <fullName evidence="1">Reverse transcriptase domain-containing protein</fullName>
    </recommendedName>
</protein>
<dbReference type="AlphaFoldDB" id="A0AAE0CSX5"/>
<dbReference type="PANTHER" id="PTHR33116:SF75">
    <property type="entry name" value="RIBONUCLEASE H PROTEIN"/>
    <property type="match status" value="1"/>
</dbReference>
<dbReference type="InterPro" id="IPR000477">
    <property type="entry name" value="RT_dom"/>
</dbReference>
<dbReference type="SUPFAM" id="SSF56672">
    <property type="entry name" value="DNA/RNA polymerases"/>
    <property type="match status" value="1"/>
</dbReference>
<dbReference type="EMBL" id="JANJYI010000001">
    <property type="protein sequence ID" value="KAK2662262.1"/>
    <property type="molecule type" value="Genomic_DNA"/>
</dbReference>
<keyword evidence="3" id="KW-1185">Reference proteome</keyword>
<evidence type="ECO:0000313" key="3">
    <source>
        <dbReference type="Proteomes" id="UP001280121"/>
    </source>
</evidence>